<dbReference type="Gene3D" id="2.130.10.10">
    <property type="entry name" value="YVTN repeat-like/Quinoprotein amine dehydrogenase"/>
    <property type="match status" value="1"/>
</dbReference>
<dbReference type="SUPFAM" id="SSF50978">
    <property type="entry name" value="WD40 repeat-like"/>
    <property type="match status" value="1"/>
</dbReference>
<keyword evidence="2" id="KW-0677">Repeat</keyword>
<dbReference type="Pfam" id="PF00400">
    <property type="entry name" value="WD40"/>
    <property type="match status" value="2"/>
</dbReference>
<evidence type="ECO:0000256" key="1">
    <source>
        <dbReference type="ARBA" id="ARBA00022574"/>
    </source>
</evidence>
<proteinExistence type="predicted"/>
<name>A0A2S2R3Q4_9HEMI</name>
<accession>A0A2S2R3Q4</accession>
<evidence type="ECO:0000313" key="3">
    <source>
        <dbReference type="EMBL" id="MBY84380.1"/>
    </source>
</evidence>
<protein>
    <submittedName>
        <fullName evidence="3 5">WD repeat-containing protein 20</fullName>
    </submittedName>
</protein>
<reference evidence="5" key="2">
    <citation type="submission" date="2025-04" db="UniProtKB">
        <authorList>
            <consortium name="RefSeq"/>
        </authorList>
    </citation>
    <scope>IDENTIFICATION</scope>
    <source>
        <tissue evidence="5">Whole body</tissue>
    </source>
</reference>
<keyword evidence="1" id="KW-0853">WD repeat</keyword>
<dbReference type="PANTHER" id="PTHR14107">
    <property type="entry name" value="WD REPEAT PROTEIN"/>
    <property type="match status" value="1"/>
</dbReference>
<dbReference type="InterPro" id="IPR015943">
    <property type="entry name" value="WD40/YVTN_repeat-like_dom_sf"/>
</dbReference>
<reference evidence="3" key="1">
    <citation type="submission" date="2018-04" db="EMBL/GenBank/DDBJ databases">
        <title>Transcriptome assembly of Sipha flava.</title>
        <authorList>
            <person name="Scully E.D."/>
            <person name="Geib S.M."/>
            <person name="Palmer N.A."/>
            <person name="Koch K."/>
            <person name="Bradshaw J."/>
            <person name="Heng-Moss T."/>
            <person name="Sarath G."/>
        </authorList>
    </citation>
    <scope>NUCLEOTIDE SEQUENCE</scope>
</reference>
<dbReference type="InterPro" id="IPR051362">
    <property type="entry name" value="WD_repeat_creC_regulators"/>
</dbReference>
<dbReference type="AlphaFoldDB" id="A0A2S2R3Q4"/>
<gene>
    <name evidence="3" type="primary">WDR20</name>
    <name evidence="5" type="synonym">LOC112682702</name>
    <name evidence="3" type="ORF">g.85729</name>
</gene>
<dbReference type="SMART" id="SM00320">
    <property type="entry name" value="WD40"/>
    <property type="match status" value="4"/>
</dbReference>
<dbReference type="PANTHER" id="PTHR14107:SF16">
    <property type="entry name" value="AT02583P"/>
    <property type="match status" value="1"/>
</dbReference>
<dbReference type="RefSeq" id="XP_025409172.1">
    <property type="nucleotide sequence ID" value="XM_025553387.1"/>
</dbReference>
<evidence type="ECO:0000313" key="4">
    <source>
        <dbReference type="Proteomes" id="UP000694846"/>
    </source>
</evidence>
<dbReference type="OrthoDB" id="3367at2759"/>
<keyword evidence="4" id="KW-1185">Reference proteome</keyword>
<evidence type="ECO:0000256" key="2">
    <source>
        <dbReference type="ARBA" id="ARBA00022737"/>
    </source>
</evidence>
<dbReference type="InterPro" id="IPR036322">
    <property type="entry name" value="WD40_repeat_dom_sf"/>
</dbReference>
<organism evidence="3">
    <name type="scientific">Sipha flava</name>
    <name type="common">yellow sugarcane aphid</name>
    <dbReference type="NCBI Taxonomy" id="143950"/>
    <lineage>
        <taxon>Eukaryota</taxon>
        <taxon>Metazoa</taxon>
        <taxon>Ecdysozoa</taxon>
        <taxon>Arthropoda</taxon>
        <taxon>Hexapoda</taxon>
        <taxon>Insecta</taxon>
        <taxon>Pterygota</taxon>
        <taxon>Neoptera</taxon>
        <taxon>Paraneoptera</taxon>
        <taxon>Hemiptera</taxon>
        <taxon>Sternorrhyncha</taxon>
        <taxon>Aphidomorpha</taxon>
        <taxon>Aphidoidea</taxon>
        <taxon>Aphididae</taxon>
        <taxon>Sipha</taxon>
    </lineage>
</organism>
<sequence>MGFIALGYDYYVAADHRRCDTLLNRMNSLTDGYSSCMMSMNVDCKEQLKTQFVTREGIYKLLTLATYSRPNRIGYNVQTNTSVYVSFVSYSDSNGNDDRICFNIGRELFVFVYKGTKKGADLTKPIDKKMYKGINPTCHDFNSVAITEDSLPLIVGFSTGLIQLIDPIRKDVSVLFNEEKIIDKTKVTCVKWVPNSKHLFLVSHSSGQLYLYNETLTCGTTTPIYQQVKSGEGYTVHTCKTKSTRNPMYRWLIGCENNSINEFAFSPCGLYLAVVSQDGFLRVFHYDQMELIGMARSYFGGFLCVCWSPDSRYIVVGGEDDLVTVYSISEHRVIARGQGHHSWVSVVAFDPYTSTPPSMEPCLPGCYRLGSVGHDTQLCLWDITDDVLHHVTLVSPVPATPKQNGVIHHSKHNGNANIIQKQTQDPMRLIGTAACPRFDQCPRLEPLICKKIAHDRLTALIFREDCFVAACQNGYVYTWARPGTITSMNAHLVSDPNSIISSIDLPSSNTASVV</sequence>
<dbReference type="EMBL" id="GGMS01015177">
    <property type="protein sequence ID" value="MBY84380.1"/>
    <property type="molecule type" value="Transcribed_RNA"/>
</dbReference>
<dbReference type="Proteomes" id="UP000694846">
    <property type="component" value="Unplaced"/>
</dbReference>
<dbReference type="InterPro" id="IPR001680">
    <property type="entry name" value="WD40_rpt"/>
</dbReference>
<evidence type="ECO:0000313" key="5">
    <source>
        <dbReference type="RefSeq" id="XP_025409172.1"/>
    </source>
</evidence>